<reference evidence="11" key="1">
    <citation type="submission" date="2022-11" db="UniProtKB">
        <authorList>
            <consortium name="WormBaseParasite"/>
        </authorList>
    </citation>
    <scope>IDENTIFICATION</scope>
</reference>
<dbReference type="Gene3D" id="2.170.300.10">
    <property type="entry name" value="Tie2 ligand-binding domain superfamily"/>
    <property type="match status" value="1"/>
</dbReference>
<evidence type="ECO:0000256" key="3">
    <source>
        <dbReference type="ARBA" id="ARBA00022536"/>
    </source>
</evidence>
<proteinExistence type="predicted"/>
<dbReference type="InterPro" id="IPR000152">
    <property type="entry name" value="EGF-type_Asp/Asn_hydroxyl_site"/>
</dbReference>
<evidence type="ECO:0000256" key="1">
    <source>
        <dbReference type="ARBA" id="ARBA00004613"/>
    </source>
</evidence>
<name>A0A914ULE8_9BILA</name>
<protein>
    <submittedName>
        <fullName evidence="11">EGF-like domain-containing protein</fullName>
    </submittedName>
</protein>
<dbReference type="Proteomes" id="UP000887566">
    <property type="component" value="Unplaced"/>
</dbReference>
<evidence type="ECO:0000256" key="4">
    <source>
        <dbReference type="ARBA" id="ARBA00022729"/>
    </source>
</evidence>
<dbReference type="PROSITE" id="PS01186">
    <property type="entry name" value="EGF_2"/>
    <property type="match status" value="3"/>
</dbReference>
<dbReference type="Pfam" id="PF14670">
    <property type="entry name" value="FXa_inhibition"/>
    <property type="match status" value="4"/>
</dbReference>
<dbReference type="InterPro" id="IPR018097">
    <property type="entry name" value="EGF_Ca-bd_CS"/>
</dbReference>
<dbReference type="PROSITE" id="PS00022">
    <property type="entry name" value="EGF_1"/>
    <property type="match status" value="1"/>
</dbReference>
<dbReference type="SMART" id="SM00181">
    <property type="entry name" value="EGF"/>
    <property type="match status" value="7"/>
</dbReference>
<evidence type="ECO:0000259" key="9">
    <source>
        <dbReference type="PROSITE" id="PS50026"/>
    </source>
</evidence>
<keyword evidence="10" id="KW-1185">Reference proteome</keyword>
<keyword evidence="4" id="KW-0732">Signal</keyword>
<dbReference type="PANTHER" id="PTHR47333">
    <property type="entry name" value="VON WILLEBRAND FACTOR C AND EGF DOMAIN-CONTAINING PROTEIN"/>
    <property type="match status" value="1"/>
</dbReference>
<dbReference type="WBParaSite" id="PSAMB.scaffold10948size3719.g33745.t1">
    <property type="protein sequence ID" value="PSAMB.scaffold10948size3719.g33745.t1"/>
    <property type="gene ID" value="PSAMB.scaffold10948size3719.g33745"/>
</dbReference>
<keyword evidence="5" id="KW-0677">Repeat</keyword>
<dbReference type="FunFam" id="2.10.25.10:FF:000240">
    <property type="entry name" value="Vitamin K-dependent protein S"/>
    <property type="match status" value="2"/>
</dbReference>
<organism evidence="10 11">
    <name type="scientific">Plectus sambesii</name>
    <dbReference type="NCBI Taxonomy" id="2011161"/>
    <lineage>
        <taxon>Eukaryota</taxon>
        <taxon>Metazoa</taxon>
        <taxon>Ecdysozoa</taxon>
        <taxon>Nematoda</taxon>
        <taxon>Chromadorea</taxon>
        <taxon>Plectida</taxon>
        <taxon>Plectina</taxon>
        <taxon>Plectoidea</taxon>
        <taxon>Plectidae</taxon>
        <taxon>Plectus</taxon>
    </lineage>
</organism>
<dbReference type="SMART" id="SM00179">
    <property type="entry name" value="EGF_CA"/>
    <property type="match status" value="5"/>
</dbReference>
<keyword evidence="3 8" id="KW-0245">EGF-like domain</keyword>
<dbReference type="InterPro" id="IPR000742">
    <property type="entry name" value="EGF"/>
</dbReference>
<dbReference type="PANTHER" id="PTHR47333:SF4">
    <property type="entry name" value="EGF-LIKE DOMAIN-CONTAINING PROTEIN"/>
    <property type="match status" value="1"/>
</dbReference>
<dbReference type="InterPro" id="IPR001881">
    <property type="entry name" value="EGF-like_Ca-bd_dom"/>
</dbReference>
<dbReference type="GO" id="GO:0005509">
    <property type="term" value="F:calcium ion binding"/>
    <property type="evidence" value="ECO:0007669"/>
    <property type="project" value="InterPro"/>
</dbReference>
<evidence type="ECO:0000313" key="10">
    <source>
        <dbReference type="Proteomes" id="UP000887566"/>
    </source>
</evidence>
<evidence type="ECO:0000256" key="7">
    <source>
        <dbReference type="ARBA" id="ARBA00023180"/>
    </source>
</evidence>
<comment type="subcellular location">
    <subcellularLocation>
        <location evidence="1">Secreted</location>
    </subcellularLocation>
</comment>
<dbReference type="FunFam" id="2.10.25.10:FF:000010">
    <property type="entry name" value="Pro-epidermal growth factor"/>
    <property type="match status" value="1"/>
</dbReference>
<comment type="caution">
    <text evidence="8">Lacks conserved residue(s) required for the propagation of feature annotation.</text>
</comment>
<evidence type="ECO:0000256" key="8">
    <source>
        <dbReference type="PROSITE-ProRule" id="PRU00076"/>
    </source>
</evidence>
<sequence>MLLSDVDECSLMKGGGCEHECLNAFGSYRCQCRRGYRLAHDQRSCERVLEGCQVGNGGCQHDCHDQPDGGVVCSCRSGYQLEPDRKSCVESLNALALSRERVTCVSHRNDCHQLCMDFVSGEVQCRCLPGYQLDINDLHTCNDANECSKDNGGCAQICENTIGSFQCSCNTGYLLIYDQKTCEDINECVNNNAGCDHTCLNTPGSYQCMCEEGHTLAGDKHSCHDVNECMDNNGNCSQLCKNENGKRRCECFGGYVIAPDGRTCIAAMDSIRASSSNTFSFNQSDVAANETNFEYLIGDGSHAVMHHSSGQEEVVPLVQNTGRECDAGQFGINCQFSCADCRNGARCNRRKSGCECLAGFTGMICDEKCPTGLWGIGCNSICACDGQTCDPITGDCLCPAGV</sequence>
<keyword evidence="6" id="KW-1015">Disulfide bond</keyword>
<dbReference type="Pfam" id="PF12662">
    <property type="entry name" value="cEGF"/>
    <property type="match status" value="1"/>
</dbReference>
<accession>A0A914ULE8</accession>
<evidence type="ECO:0000256" key="5">
    <source>
        <dbReference type="ARBA" id="ARBA00022737"/>
    </source>
</evidence>
<dbReference type="SUPFAM" id="SSF57184">
    <property type="entry name" value="Growth factor receptor domain"/>
    <property type="match status" value="2"/>
</dbReference>
<dbReference type="PROSITE" id="PS01187">
    <property type="entry name" value="EGF_CA"/>
    <property type="match status" value="2"/>
</dbReference>
<evidence type="ECO:0000313" key="11">
    <source>
        <dbReference type="WBParaSite" id="PSAMB.scaffold10948size3719.g33745.t1"/>
    </source>
</evidence>
<keyword evidence="2" id="KW-0964">Secreted</keyword>
<evidence type="ECO:0000256" key="2">
    <source>
        <dbReference type="ARBA" id="ARBA00022525"/>
    </source>
</evidence>
<dbReference type="Gene3D" id="2.10.25.10">
    <property type="entry name" value="Laminin"/>
    <property type="match status" value="6"/>
</dbReference>
<feature type="domain" description="EGF-like" evidence="9">
    <location>
        <begin position="5"/>
        <end position="46"/>
    </location>
</feature>
<dbReference type="AlphaFoldDB" id="A0A914ULE8"/>
<dbReference type="InterPro" id="IPR026823">
    <property type="entry name" value="cEGF"/>
</dbReference>
<keyword evidence="7" id="KW-0325">Glycoprotein</keyword>
<dbReference type="GO" id="GO:0005576">
    <property type="term" value="C:extracellular region"/>
    <property type="evidence" value="ECO:0007669"/>
    <property type="project" value="UniProtKB-SubCell"/>
</dbReference>
<evidence type="ECO:0000256" key="6">
    <source>
        <dbReference type="ARBA" id="ARBA00023157"/>
    </source>
</evidence>
<dbReference type="InterPro" id="IPR009030">
    <property type="entry name" value="Growth_fac_rcpt_cys_sf"/>
</dbReference>
<dbReference type="PROSITE" id="PS50026">
    <property type="entry name" value="EGF_3"/>
    <property type="match status" value="1"/>
</dbReference>
<dbReference type="PROSITE" id="PS00010">
    <property type="entry name" value="ASX_HYDROXYL"/>
    <property type="match status" value="3"/>
</dbReference>
<dbReference type="InterPro" id="IPR052080">
    <property type="entry name" value="vWF_C/EGF_Fibrillin"/>
</dbReference>